<reference evidence="3 4" key="1">
    <citation type="submission" date="2018-02" db="EMBL/GenBank/DDBJ databases">
        <title>Complete genome of the streamlined marine actinobacterium Pontimonas salivibrio CL-TW6 adapted to coastal planktonic lifestype.</title>
        <authorList>
            <person name="Cho B.C."/>
            <person name="Hardies S.C."/>
            <person name="Jang G.I."/>
            <person name="Hwang C.Y."/>
        </authorList>
    </citation>
    <scope>NUCLEOTIDE SEQUENCE [LARGE SCALE GENOMIC DNA]</scope>
    <source>
        <strain evidence="3 4">CL-TW6</strain>
    </source>
</reference>
<dbReference type="GO" id="GO:0010181">
    <property type="term" value="F:FMN binding"/>
    <property type="evidence" value="ECO:0007669"/>
    <property type="project" value="InterPro"/>
</dbReference>
<keyword evidence="4" id="KW-1185">Reference proteome</keyword>
<evidence type="ECO:0000313" key="4">
    <source>
        <dbReference type="Proteomes" id="UP000243077"/>
    </source>
</evidence>
<dbReference type="Proteomes" id="UP000243077">
    <property type="component" value="Chromosome"/>
</dbReference>
<dbReference type="PANTHER" id="PTHR30466:SF1">
    <property type="entry name" value="FMN REDUCTASE (NADH) RUTF"/>
    <property type="match status" value="1"/>
</dbReference>
<feature type="domain" description="Flavin reductase like" evidence="2">
    <location>
        <begin position="21"/>
        <end position="165"/>
    </location>
</feature>
<dbReference type="PANTHER" id="PTHR30466">
    <property type="entry name" value="FLAVIN REDUCTASE"/>
    <property type="match status" value="1"/>
</dbReference>
<dbReference type="KEGG" id="psai:C3B54_11991"/>
<accession>A0A2L2BQL7</accession>
<keyword evidence="1" id="KW-0560">Oxidoreductase</keyword>
<dbReference type="SMART" id="SM00903">
    <property type="entry name" value="Flavin_Reduct"/>
    <property type="match status" value="1"/>
</dbReference>
<dbReference type="InterPro" id="IPR050268">
    <property type="entry name" value="NADH-dep_flavin_reductase"/>
</dbReference>
<dbReference type="EMBL" id="CP026923">
    <property type="protein sequence ID" value="AVG23959.1"/>
    <property type="molecule type" value="Genomic_DNA"/>
</dbReference>
<evidence type="ECO:0000259" key="2">
    <source>
        <dbReference type="SMART" id="SM00903"/>
    </source>
</evidence>
<name>A0A2L2BQL7_9MICO</name>
<evidence type="ECO:0000256" key="1">
    <source>
        <dbReference type="ARBA" id="ARBA00023002"/>
    </source>
</evidence>
<organism evidence="3 4">
    <name type="scientific">Pontimonas salivibrio</name>
    <dbReference type="NCBI Taxonomy" id="1159327"/>
    <lineage>
        <taxon>Bacteria</taxon>
        <taxon>Bacillati</taxon>
        <taxon>Actinomycetota</taxon>
        <taxon>Actinomycetes</taxon>
        <taxon>Micrococcales</taxon>
        <taxon>Microbacteriaceae</taxon>
        <taxon>Pontimonas</taxon>
    </lineage>
</organism>
<dbReference type="GO" id="GO:0006208">
    <property type="term" value="P:pyrimidine nucleobase catabolic process"/>
    <property type="evidence" value="ECO:0007669"/>
    <property type="project" value="TreeGrafter"/>
</dbReference>
<dbReference type="SUPFAM" id="SSF50475">
    <property type="entry name" value="FMN-binding split barrel"/>
    <property type="match status" value="1"/>
</dbReference>
<dbReference type="OrthoDB" id="8901155at2"/>
<gene>
    <name evidence="3" type="ORF">C3B54_11991</name>
</gene>
<dbReference type="GO" id="GO:0042602">
    <property type="term" value="F:riboflavin reductase (NADPH) activity"/>
    <property type="evidence" value="ECO:0007669"/>
    <property type="project" value="TreeGrafter"/>
</dbReference>
<evidence type="ECO:0000313" key="3">
    <source>
        <dbReference type="EMBL" id="AVG23959.1"/>
    </source>
</evidence>
<dbReference type="InterPro" id="IPR002563">
    <property type="entry name" value="Flavin_Rdtase-like_dom"/>
</dbReference>
<dbReference type="AlphaFoldDB" id="A0A2L2BQL7"/>
<protein>
    <submittedName>
        <fullName evidence="3">Flavin reductase</fullName>
    </submittedName>
</protein>
<dbReference type="RefSeq" id="WP_104913501.1">
    <property type="nucleotide sequence ID" value="NZ_CP026923.1"/>
</dbReference>
<dbReference type="Pfam" id="PF01613">
    <property type="entry name" value="Flavin_Reduct"/>
    <property type="match status" value="1"/>
</dbReference>
<dbReference type="InterPro" id="IPR012349">
    <property type="entry name" value="Split_barrel_FMN-bd"/>
</dbReference>
<dbReference type="Gene3D" id="2.30.110.10">
    <property type="entry name" value="Electron Transport, Fmn-binding Protein, Chain A"/>
    <property type="match status" value="1"/>
</dbReference>
<sequence>MTSPLDYQTSPSARESFLEVFRRHGAGVSIITLLKPSGEPTGFTATSLSSLSLLPPRASFNMSIMASSWSAISASDSLLIHTLSHEGHSLATQFSGDASSRFEGIELLEGPEGLPLVPGASGYLHAKIVDRHTVGDAAMVAVEILGGGLGVDGGALVYQHQDYRVAADL</sequence>
<proteinExistence type="predicted"/>